<dbReference type="Proteomes" id="UP000835052">
    <property type="component" value="Unassembled WGS sequence"/>
</dbReference>
<feature type="compositionally biased region" description="Basic and acidic residues" evidence="1">
    <location>
        <begin position="367"/>
        <end position="382"/>
    </location>
</feature>
<dbReference type="AlphaFoldDB" id="A0A8S1HMU8"/>
<proteinExistence type="predicted"/>
<feature type="region of interest" description="Disordered" evidence="1">
    <location>
        <begin position="454"/>
        <end position="491"/>
    </location>
</feature>
<keyword evidence="2" id="KW-0472">Membrane</keyword>
<keyword evidence="2" id="KW-0812">Transmembrane</keyword>
<comment type="caution">
    <text evidence="3">The sequence shown here is derived from an EMBL/GenBank/DDBJ whole genome shotgun (WGS) entry which is preliminary data.</text>
</comment>
<feature type="region of interest" description="Disordered" evidence="1">
    <location>
        <begin position="1"/>
        <end position="47"/>
    </location>
</feature>
<evidence type="ECO:0000256" key="1">
    <source>
        <dbReference type="SAM" id="MobiDB-lite"/>
    </source>
</evidence>
<feature type="transmembrane region" description="Helical" evidence="2">
    <location>
        <begin position="239"/>
        <end position="259"/>
    </location>
</feature>
<evidence type="ECO:0000313" key="4">
    <source>
        <dbReference type="Proteomes" id="UP000835052"/>
    </source>
</evidence>
<keyword evidence="2" id="KW-1133">Transmembrane helix</keyword>
<feature type="region of interest" description="Disordered" evidence="1">
    <location>
        <begin position="724"/>
        <end position="798"/>
    </location>
</feature>
<evidence type="ECO:0000256" key="2">
    <source>
        <dbReference type="SAM" id="Phobius"/>
    </source>
</evidence>
<dbReference type="EMBL" id="CAJGYM010000090">
    <property type="protein sequence ID" value="CAD6197314.1"/>
    <property type="molecule type" value="Genomic_DNA"/>
</dbReference>
<gene>
    <name evidence="3" type="ORF">CAUJ_LOCUS13223</name>
</gene>
<feature type="region of interest" description="Disordered" evidence="1">
    <location>
        <begin position="357"/>
        <end position="382"/>
    </location>
</feature>
<accession>A0A8S1HMU8</accession>
<sequence>MNSTEKAEKQQSVMSEIGLPSPGEAGEPNSDRPLGTEFRQQNEDRKDTPTFLAWSSSRGQLPLLFPALGLLLKRENEAELQHLPAMAARRKMRSFLEYPHVVSSDRVCVEIAELLLPPFLLVLNTKFGQWKPFRDANFDGICSLDCILRQKRVSKSATAEVRGLGKAAEVGHVMMTEAEPVDQLCFMLVLTSEPPTKNGQKTRLPETFPTEDGGPTQWIVKPLSSASNRSERTHAVEAFVLRLLILPVLVLPVLVLPVLVLPGLVLPGLVLPLLVLPLLVPRKLLHQLLSMKCNRKNEAVVAADGPEEPAVDSLAGRPVSGSAIANVAMQAGSSESLNSSGPATKRQKLVDKATSPFVAPKSFDPSSKNEEHTNQSHDLTRREGDIIVRIAPNESSDNSSAPPPYIYLNGVRYRWAPVAVENGHDSTESTGEFSSAPVMETMNSIGDGVSPAIVSQDDGRRSSASSVVTAEEPSAVSTQAPPTQASNTSELVSPTYGYTNISVVQVSFTSNESRAANSEPSINSSTAISYDVTQRSDRPTQVSSISIERELNISEVNGEVSNLTGTPSFVAQSSGWPSQVSSLVSTYFRTPTSPLLLSTPADQSQPIPCDLTVENDVSPDHIGHVSVDHGSDGLAGEPADVSSAGRPSLLSITTDNDAPISPLVTFTPIESLDIVPHLLHNRNIEPPRDPNLPKPMPTFTAFSSQEPVHFTVMHNRENREEIGTDIAELRSPGPRRASPLNPTFGMSPTSQDNLHSVRIPFPSPLASNEPETVAENGTAEADPVAAESVDPEAGNSKD</sequence>
<protein>
    <submittedName>
        <fullName evidence="3">Uncharacterized protein</fullName>
    </submittedName>
</protein>
<keyword evidence="4" id="KW-1185">Reference proteome</keyword>
<evidence type="ECO:0000313" key="3">
    <source>
        <dbReference type="EMBL" id="CAD6197314.1"/>
    </source>
</evidence>
<organism evidence="3 4">
    <name type="scientific">Caenorhabditis auriculariae</name>
    <dbReference type="NCBI Taxonomy" id="2777116"/>
    <lineage>
        <taxon>Eukaryota</taxon>
        <taxon>Metazoa</taxon>
        <taxon>Ecdysozoa</taxon>
        <taxon>Nematoda</taxon>
        <taxon>Chromadorea</taxon>
        <taxon>Rhabditida</taxon>
        <taxon>Rhabditina</taxon>
        <taxon>Rhabditomorpha</taxon>
        <taxon>Rhabditoidea</taxon>
        <taxon>Rhabditidae</taxon>
        <taxon>Peloderinae</taxon>
        <taxon>Caenorhabditis</taxon>
    </lineage>
</organism>
<feature type="compositionally biased region" description="Polar residues" evidence="1">
    <location>
        <begin position="740"/>
        <end position="754"/>
    </location>
</feature>
<name>A0A8S1HMU8_9PELO</name>
<reference evidence="3" key="1">
    <citation type="submission" date="2020-10" db="EMBL/GenBank/DDBJ databases">
        <authorList>
            <person name="Kikuchi T."/>
        </authorList>
    </citation>
    <scope>NUCLEOTIDE SEQUENCE</scope>
    <source>
        <strain evidence="3">NKZ352</strain>
    </source>
</reference>
<feature type="compositionally biased region" description="Polar residues" evidence="1">
    <location>
        <begin position="475"/>
        <end position="491"/>
    </location>
</feature>